<name>A0A9W4E7B7_9ACTN</name>
<feature type="transmembrane region" description="Helical" evidence="5">
    <location>
        <begin position="176"/>
        <end position="201"/>
    </location>
</feature>
<evidence type="ECO:0000256" key="2">
    <source>
        <dbReference type="ARBA" id="ARBA00022692"/>
    </source>
</evidence>
<feature type="transmembrane region" description="Helical" evidence="5">
    <location>
        <begin position="305"/>
        <end position="325"/>
    </location>
</feature>
<dbReference type="RefSeq" id="WP_205042488.1">
    <property type="nucleotide sequence ID" value="NZ_CAJVAX010000012.1"/>
</dbReference>
<dbReference type="GO" id="GO:0022857">
    <property type="term" value="F:transmembrane transporter activity"/>
    <property type="evidence" value="ECO:0007669"/>
    <property type="project" value="InterPro"/>
</dbReference>
<feature type="domain" description="Major facilitator superfamily (MFS) profile" evidence="6">
    <location>
        <begin position="183"/>
        <end position="399"/>
    </location>
</feature>
<feature type="transmembrane region" description="Helical" evidence="5">
    <location>
        <begin position="82"/>
        <end position="102"/>
    </location>
</feature>
<dbReference type="InterPro" id="IPR020846">
    <property type="entry name" value="MFS_dom"/>
</dbReference>
<dbReference type="InterPro" id="IPR036259">
    <property type="entry name" value="MFS_trans_sf"/>
</dbReference>
<dbReference type="Proteomes" id="UP001153328">
    <property type="component" value="Unassembled WGS sequence"/>
</dbReference>
<feature type="transmembrane region" description="Helical" evidence="5">
    <location>
        <begin position="371"/>
        <end position="389"/>
    </location>
</feature>
<dbReference type="PANTHER" id="PTHR23542:SF1">
    <property type="entry name" value="MAJOR FACILITATOR SUPERFAMILY (MFS) PROFILE DOMAIN-CONTAINING PROTEIN"/>
    <property type="match status" value="1"/>
</dbReference>
<dbReference type="PROSITE" id="PS50850">
    <property type="entry name" value="MFS"/>
    <property type="match status" value="1"/>
</dbReference>
<dbReference type="SUPFAM" id="SSF103473">
    <property type="entry name" value="MFS general substrate transporter"/>
    <property type="match status" value="1"/>
</dbReference>
<accession>A0A9W4E7B7</accession>
<evidence type="ECO:0000313" key="8">
    <source>
        <dbReference type="Proteomes" id="UP001153328"/>
    </source>
</evidence>
<protein>
    <recommendedName>
        <fullName evidence="6">Major facilitator superfamily (MFS) profile domain-containing protein</fullName>
    </recommendedName>
</protein>
<feature type="transmembrane region" description="Helical" evidence="5">
    <location>
        <begin position="51"/>
        <end position="70"/>
    </location>
</feature>
<feature type="transmembrane region" description="Helical" evidence="5">
    <location>
        <begin position="21"/>
        <end position="45"/>
    </location>
</feature>
<feature type="transmembrane region" description="Helical" evidence="5">
    <location>
        <begin position="108"/>
        <end position="126"/>
    </location>
</feature>
<organism evidence="7 8">
    <name type="scientific">Actinacidiphila bryophytorum</name>
    <dbReference type="NCBI Taxonomy" id="1436133"/>
    <lineage>
        <taxon>Bacteria</taxon>
        <taxon>Bacillati</taxon>
        <taxon>Actinomycetota</taxon>
        <taxon>Actinomycetes</taxon>
        <taxon>Kitasatosporales</taxon>
        <taxon>Streptomycetaceae</taxon>
        <taxon>Actinacidiphila</taxon>
    </lineage>
</organism>
<feature type="transmembrane region" description="Helical" evidence="5">
    <location>
        <begin position="282"/>
        <end position="299"/>
    </location>
</feature>
<dbReference type="AlphaFoldDB" id="A0A9W4E7B7"/>
<feature type="transmembrane region" description="Helical" evidence="5">
    <location>
        <begin position="250"/>
        <end position="270"/>
    </location>
</feature>
<feature type="transmembrane region" description="Helical" evidence="5">
    <location>
        <begin position="346"/>
        <end position="365"/>
    </location>
</feature>
<evidence type="ECO:0000259" key="6">
    <source>
        <dbReference type="PROSITE" id="PS50850"/>
    </source>
</evidence>
<evidence type="ECO:0000256" key="4">
    <source>
        <dbReference type="ARBA" id="ARBA00023136"/>
    </source>
</evidence>
<dbReference type="PANTHER" id="PTHR23542">
    <property type="match status" value="1"/>
</dbReference>
<reference evidence="7" key="1">
    <citation type="submission" date="2021-06" db="EMBL/GenBank/DDBJ databases">
        <authorList>
            <person name="Arsene-Ploetze F."/>
        </authorList>
    </citation>
    <scope>NUCLEOTIDE SEQUENCE</scope>
    <source>
        <strain evidence="7">SBRY1</strain>
    </source>
</reference>
<evidence type="ECO:0000256" key="5">
    <source>
        <dbReference type="SAM" id="Phobius"/>
    </source>
</evidence>
<comment type="caution">
    <text evidence="7">The sequence shown here is derived from an EMBL/GenBank/DDBJ whole genome shotgun (WGS) entry which is preliminary data.</text>
</comment>
<dbReference type="GO" id="GO:0005886">
    <property type="term" value="C:plasma membrane"/>
    <property type="evidence" value="ECO:0007669"/>
    <property type="project" value="UniProtKB-SubCell"/>
</dbReference>
<dbReference type="Pfam" id="PF07690">
    <property type="entry name" value="MFS_1"/>
    <property type="match status" value="1"/>
</dbReference>
<evidence type="ECO:0000256" key="3">
    <source>
        <dbReference type="ARBA" id="ARBA00022989"/>
    </source>
</evidence>
<evidence type="ECO:0000313" key="7">
    <source>
        <dbReference type="EMBL" id="CAG7627397.1"/>
    </source>
</evidence>
<keyword evidence="4 5" id="KW-0472">Membrane</keyword>
<feature type="transmembrane region" description="Helical" evidence="5">
    <location>
        <begin position="221"/>
        <end position="244"/>
    </location>
</feature>
<dbReference type="EMBL" id="CAJVAX010000012">
    <property type="protein sequence ID" value="CAG7627397.1"/>
    <property type="molecule type" value="Genomic_DNA"/>
</dbReference>
<sequence>MSRPAPGSASYRAVLALPRARALFATATLARMSYGLLSLPLLLAVRDGTGSYAVAGTAAGLFGLASAVLGPYRSRLVEHRRAALPALTLLYGALLGCLAAGAALGMEAWLAVALAVAAGVFPPPVGPLMRTRWGELTGSQEQRQTALSLDAVTESTVFAAGPVLGGLLTAATSAPLALAATAVVAVVGFTAFASVLGPAAVHAPAAADVRRRLGPPSAPGFGTLLLMVLGSGSALALAEVGVVAARGAAVAGPLMAVCAVGGAAGGLLYGRTRWRASARTRLLALGALAAACYALPAAAPALAAVALGLLLAGACSDTLLITAYLQVDTLVTAGSRTEASAWINTAYNLGSAAGSAAAGILIARYGPAPAFPAATAVLLTTTALATLLTPRPPTARAAV</sequence>
<feature type="transmembrane region" description="Helical" evidence="5">
    <location>
        <begin position="147"/>
        <end position="170"/>
    </location>
</feature>
<gene>
    <name evidence="7" type="ORF">SBRY_20361</name>
</gene>
<keyword evidence="8" id="KW-1185">Reference proteome</keyword>
<keyword evidence="2 5" id="KW-0812">Transmembrane</keyword>
<proteinExistence type="predicted"/>
<comment type="subcellular location">
    <subcellularLocation>
        <location evidence="1">Cell membrane</location>
        <topology evidence="1">Multi-pass membrane protein</topology>
    </subcellularLocation>
</comment>
<evidence type="ECO:0000256" key="1">
    <source>
        <dbReference type="ARBA" id="ARBA00004651"/>
    </source>
</evidence>
<keyword evidence="3 5" id="KW-1133">Transmembrane helix</keyword>
<dbReference type="Gene3D" id="1.20.1250.20">
    <property type="entry name" value="MFS general substrate transporter like domains"/>
    <property type="match status" value="1"/>
</dbReference>
<dbReference type="InterPro" id="IPR011701">
    <property type="entry name" value="MFS"/>
</dbReference>